<dbReference type="GO" id="GO:0050660">
    <property type="term" value="F:flavin adenine dinucleotide binding"/>
    <property type="evidence" value="ECO:0007669"/>
    <property type="project" value="TreeGrafter"/>
</dbReference>
<accession>A0A9P4TTE5</accession>
<dbReference type="OrthoDB" id="202203at2759"/>
<gene>
    <name evidence="2" type="ORF">EJ08DRAFT_598528</name>
</gene>
<evidence type="ECO:0000259" key="1">
    <source>
        <dbReference type="Pfam" id="PF07992"/>
    </source>
</evidence>
<dbReference type="AlphaFoldDB" id="A0A9P4TTE5"/>
<proteinExistence type="predicted"/>
<organism evidence="2 3">
    <name type="scientific">Tothia fuscella</name>
    <dbReference type="NCBI Taxonomy" id="1048955"/>
    <lineage>
        <taxon>Eukaryota</taxon>
        <taxon>Fungi</taxon>
        <taxon>Dikarya</taxon>
        <taxon>Ascomycota</taxon>
        <taxon>Pezizomycotina</taxon>
        <taxon>Dothideomycetes</taxon>
        <taxon>Pleosporomycetidae</taxon>
        <taxon>Venturiales</taxon>
        <taxon>Cylindrosympodiaceae</taxon>
        <taxon>Tothia</taxon>
    </lineage>
</organism>
<evidence type="ECO:0000313" key="2">
    <source>
        <dbReference type="EMBL" id="KAF2420210.1"/>
    </source>
</evidence>
<comment type="caution">
    <text evidence="2">The sequence shown here is derived from an EMBL/GenBank/DDBJ whole genome shotgun (WGS) entry which is preliminary data.</text>
</comment>
<dbReference type="Gene3D" id="3.50.50.60">
    <property type="entry name" value="FAD/NAD(P)-binding domain"/>
    <property type="match status" value="2"/>
</dbReference>
<dbReference type="Proteomes" id="UP000800235">
    <property type="component" value="Unassembled WGS sequence"/>
</dbReference>
<dbReference type="EMBL" id="MU007112">
    <property type="protein sequence ID" value="KAF2420210.1"/>
    <property type="molecule type" value="Genomic_DNA"/>
</dbReference>
<dbReference type="GO" id="GO:0005737">
    <property type="term" value="C:cytoplasm"/>
    <property type="evidence" value="ECO:0007669"/>
    <property type="project" value="TreeGrafter"/>
</dbReference>
<keyword evidence="3" id="KW-1185">Reference proteome</keyword>
<dbReference type="GO" id="GO:0004174">
    <property type="term" value="F:electron-transferring-flavoprotein dehydrogenase activity"/>
    <property type="evidence" value="ECO:0007669"/>
    <property type="project" value="TreeGrafter"/>
</dbReference>
<dbReference type="PANTHER" id="PTHR43735:SF24">
    <property type="entry name" value="NUCLEOTIDE-DISULPHIDE OXIDOREDUCTASE AMID-LIKE, PUTATIVE (AFU_ORTHOLOGUE AFUA_1G17180)-RELATED"/>
    <property type="match status" value="1"/>
</dbReference>
<name>A0A9P4TTE5_9PEZI</name>
<dbReference type="PRINTS" id="PR00411">
    <property type="entry name" value="PNDRDTASEI"/>
</dbReference>
<sequence>MAQNQPHILIVGGAYAGLSTLNSLITLSSGAALPTGPVSPPPPPEPFVSARGLRNKPRYTLLDERDGFYHTVGAPLGQITPSYAKEFWLSYDDIVADTYANEDVKFVHGSASSLDLEKKIIEYKTADSTVGHISYDYMVVATGMRRGAPIVPLEFDKQSFLSTVDKMSAELTRTRKVVIVGGGAVGIELAAKVKMEYPNNEVILVHSRETLINAEPLPQEYKAKALELLLITGTHVKLSQRVLKEEQIQTVDGARIQVTLSGGETIICDKVIYSAVQKGANTEFLAQGGRDEIGCIQVRDTLQFPALAPNADFHFAAGDAVSWSGVKRSGGAQNMGRICAANIVTLLRAAEDGNSNPELEICPPFQPTMSLAIGEQAMGLRGGEIRFGKEVMERAFGRGLGIEGTLKKLRLTPVAELESRRTQEKSKGAGAGVVAAHI</sequence>
<protein>
    <submittedName>
        <fullName evidence="2">FAD/NAD(P)-binding domain-containing protein</fullName>
    </submittedName>
</protein>
<dbReference type="PANTHER" id="PTHR43735">
    <property type="entry name" value="APOPTOSIS-INDUCING FACTOR 1"/>
    <property type="match status" value="1"/>
</dbReference>
<dbReference type="SUPFAM" id="SSF51905">
    <property type="entry name" value="FAD/NAD(P)-binding domain"/>
    <property type="match status" value="1"/>
</dbReference>
<evidence type="ECO:0000313" key="3">
    <source>
        <dbReference type="Proteomes" id="UP000800235"/>
    </source>
</evidence>
<dbReference type="InterPro" id="IPR023753">
    <property type="entry name" value="FAD/NAD-binding_dom"/>
</dbReference>
<feature type="domain" description="FAD/NAD(P)-binding" evidence="1">
    <location>
        <begin position="8"/>
        <end position="326"/>
    </location>
</feature>
<reference evidence="2" key="1">
    <citation type="journal article" date="2020" name="Stud. Mycol.">
        <title>101 Dothideomycetes genomes: a test case for predicting lifestyles and emergence of pathogens.</title>
        <authorList>
            <person name="Haridas S."/>
            <person name="Albert R."/>
            <person name="Binder M."/>
            <person name="Bloem J."/>
            <person name="Labutti K."/>
            <person name="Salamov A."/>
            <person name="Andreopoulos B."/>
            <person name="Baker S."/>
            <person name="Barry K."/>
            <person name="Bills G."/>
            <person name="Bluhm B."/>
            <person name="Cannon C."/>
            <person name="Castanera R."/>
            <person name="Culley D."/>
            <person name="Daum C."/>
            <person name="Ezra D."/>
            <person name="Gonzalez J."/>
            <person name="Henrissat B."/>
            <person name="Kuo A."/>
            <person name="Liang C."/>
            <person name="Lipzen A."/>
            <person name="Lutzoni F."/>
            <person name="Magnuson J."/>
            <person name="Mondo S."/>
            <person name="Nolan M."/>
            <person name="Ohm R."/>
            <person name="Pangilinan J."/>
            <person name="Park H.-J."/>
            <person name="Ramirez L."/>
            <person name="Alfaro M."/>
            <person name="Sun H."/>
            <person name="Tritt A."/>
            <person name="Yoshinaga Y."/>
            <person name="Zwiers L.-H."/>
            <person name="Turgeon B."/>
            <person name="Goodwin S."/>
            <person name="Spatafora J."/>
            <person name="Crous P."/>
            <person name="Grigoriev I."/>
        </authorList>
    </citation>
    <scope>NUCLEOTIDE SEQUENCE</scope>
    <source>
        <strain evidence="2">CBS 130266</strain>
    </source>
</reference>
<dbReference type="Pfam" id="PF07992">
    <property type="entry name" value="Pyr_redox_2"/>
    <property type="match status" value="1"/>
</dbReference>
<dbReference type="InterPro" id="IPR036188">
    <property type="entry name" value="FAD/NAD-bd_sf"/>
</dbReference>